<evidence type="ECO:0000256" key="5">
    <source>
        <dbReference type="ARBA" id="ARBA00022842"/>
    </source>
</evidence>
<dbReference type="EC" id="3.1.3.15" evidence="7"/>
<dbReference type="InterPro" id="IPR000760">
    <property type="entry name" value="Inositol_monophosphatase-like"/>
</dbReference>
<evidence type="ECO:0000256" key="4">
    <source>
        <dbReference type="ARBA" id="ARBA00022801"/>
    </source>
</evidence>
<feature type="binding site" evidence="6">
    <location>
        <position position="215"/>
    </location>
    <ligand>
        <name>Mg(2+)</name>
        <dbReference type="ChEBI" id="CHEBI:18420"/>
        <label>1</label>
        <note>catalytic</note>
    </ligand>
</feature>
<feature type="binding site" evidence="6">
    <location>
        <position position="88"/>
    </location>
    <ligand>
        <name>Mg(2+)</name>
        <dbReference type="ChEBI" id="CHEBI:18420"/>
        <label>1</label>
        <note>catalytic</note>
    </ligand>
</feature>
<dbReference type="GO" id="GO:0000105">
    <property type="term" value="P:L-histidine biosynthetic process"/>
    <property type="evidence" value="ECO:0007669"/>
    <property type="project" value="TreeGrafter"/>
</dbReference>
<dbReference type="EMBL" id="CP036265">
    <property type="protein sequence ID" value="QDT17260.1"/>
    <property type="molecule type" value="Genomic_DNA"/>
</dbReference>
<dbReference type="PRINTS" id="PR00377">
    <property type="entry name" value="IMPHPHTASES"/>
</dbReference>
<evidence type="ECO:0000313" key="8">
    <source>
        <dbReference type="Proteomes" id="UP000318741"/>
    </source>
</evidence>
<dbReference type="Proteomes" id="UP000318741">
    <property type="component" value="Chromosome"/>
</dbReference>
<dbReference type="GO" id="GO:0046872">
    <property type="term" value="F:metal ion binding"/>
    <property type="evidence" value="ECO:0007669"/>
    <property type="project" value="UniProtKB-KW"/>
</dbReference>
<dbReference type="Gene3D" id="3.30.540.10">
    <property type="entry name" value="Fructose-1,6-Bisphosphatase, subunit A, domain 1"/>
    <property type="match status" value="1"/>
</dbReference>
<organism evidence="7 8">
    <name type="scientific">Alienimonas californiensis</name>
    <dbReference type="NCBI Taxonomy" id="2527989"/>
    <lineage>
        <taxon>Bacteria</taxon>
        <taxon>Pseudomonadati</taxon>
        <taxon>Planctomycetota</taxon>
        <taxon>Planctomycetia</taxon>
        <taxon>Planctomycetales</taxon>
        <taxon>Planctomycetaceae</taxon>
        <taxon>Alienimonas</taxon>
    </lineage>
</organism>
<protein>
    <submittedName>
        <fullName evidence="7">Histidinol-phosphatase</fullName>
        <ecNumber evidence="7">3.1.3.15</ecNumber>
    </submittedName>
</protein>
<dbReference type="OrthoDB" id="9772456at2"/>
<feature type="binding site" evidence="6">
    <location>
        <position position="69"/>
    </location>
    <ligand>
        <name>Mg(2+)</name>
        <dbReference type="ChEBI" id="CHEBI:18420"/>
        <label>1</label>
        <note>catalytic</note>
    </ligand>
</feature>
<dbReference type="CDD" id="cd01641">
    <property type="entry name" value="Bacterial_IMPase_like_1"/>
    <property type="match status" value="1"/>
</dbReference>
<evidence type="ECO:0000256" key="6">
    <source>
        <dbReference type="PIRSR" id="PIRSR600760-2"/>
    </source>
</evidence>
<dbReference type="Pfam" id="PF00459">
    <property type="entry name" value="Inositol_P"/>
    <property type="match status" value="1"/>
</dbReference>
<evidence type="ECO:0000313" key="7">
    <source>
        <dbReference type="EMBL" id="QDT17260.1"/>
    </source>
</evidence>
<sequence length="260" mass="28712">MSDLQERLDFANQAALDVQPFILEHFQNPDLEVIRKGDDSPVTVADKGAEERIRDAIAAKFPDDGILGEEFEEVPGSNSYRWVLDPIDGTKPFVRGVPLFGTLIGLERDGRCVLGVSRFPGLNEVVYGAEGLGAWWVRNDGSKRRAKVSAVDLPDAALLCTANPRRWEDRGMKPAFESFNKDYRLTRTWADCYGHMLVATGRAEVMIDPIMSLWDAAALLPIVKEAGGTFVTWYGEERADGGDGISVNAALKDDVLRRLA</sequence>
<dbReference type="InterPro" id="IPR020583">
    <property type="entry name" value="Inositol_monoP_metal-BS"/>
</dbReference>
<comment type="cofactor">
    <cofactor evidence="1 6">
        <name>Mg(2+)</name>
        <dbReference type="ChEBI" id="CHEBI:18420"/>
    </cofactor>
</comment>
<dbReference type="PANTHER" id="PTHR43200">
    <property type="entry name" value="PHOSPHATASE"/>
    <property type="match status" value="1"/>
</dbReference>
<feature type="binding site" evidence="6">
    <location>
        <position position="85"/>
    </location>
    <ligand>
        <name>Mg(2+)</name>
        <dbReference type="ChEBI" id="CHEBI:18420"/>
        <label>1</label>
        <note>catalytic</note>
    </ligand>
</feature>
<dbReference type="KEGG" id="acaf:CA12_33740"/>
<feature type="binding site" evidence="6">
    <location>
        <position position="87"/>
    </location>
    <ligand>
        <name>Mg(2+)</name>
        <dbReference type="ChEBI" id="CHEBI:18420"/>
        <label>1</label>
        <note>catalytic</note>
    </ligand>
</feature>
<dbReference type="RefSeq" id="WP_145360145.1">
    <property type="nucleotide sequence ID" value="NZ_CP036265.1"/>
</dbReference>
<dbReference type="PROSITE" id="PS00629">
    <property type="entry name" value="IMP_1"/>
    <property type="match status" value="1"/>
</dbReference>
<dbReference type="PANTHER" id="PTHR43200:SF6">
    <property type="entry name" value="3'(2'),5'-BISPHOSPHATE NUCLEOTIDASE"/>
    <property type="match status" value="1"/>
</dbReference>
<dbReference type="SUPFAM" id="SSF56655">
    <property type="entry name" value="Carbohydrate phosphatase"/>
    <property type="match status" value="1"/>
</dbReference>
<dbReference type="AlphaFoldDB" id="A0A517PD05"/>
<name>A0A517PD05_9PLAN</name>
<evidence type="ECO:0000256" key="3">
    <source>
        <dbReference type="ARBA" id="ARBA00022723"/>
    </source>
</evidence>
<keyword evidence="8" id="KW-1185">Reference proteome</keyword>
<reference evidence="7 8" key="1">
    <citation type="submission" date="2019-02" db="EMBL/GenBank/DDBJ databases">
        <title>Deep-cultivation of Planctomycetes and their phenomic and genomic characterization uncovers novel biology.</title>
        <authorList>
            <person name="Wiegand S."/>
            <person name="Jogler M."/>
            <person name="Boedeker C."/>
            <person name="Pinto D."/>
            <person name="Vollmers J."/>
            <person name="Rivas-Marin E."/>
            <person name="Kohn T."/>
            <person name="Peeters S.H."/>
            <person name="Heuer A."/>
            <person name="Rast P."/>
            <person name="Oberbeckmann S."/>
            <person name="Bunk B."/>
            <person name="Jeske O."/>
            <person name="Meyerdierks A."/>
            <person name="Storesund J.E."/>
            <person name="Kallscheuer N."/>
            <person name="Luecker S."/>
            <person name="Lage O.M."/>
            <person name="Pohl T."/>
            <person name="Merkel B.J."/>
            <person name="Hornburger P."/>
            <person name="Mueller R.-W."/>
            <person name="Bruemmer F."/>
            <person name="Labrenz M."/>
            <person name="Spormann A.M."/>
            <person name="Op den Camp H."/>
            <person name="Overmann J."/>
            <person name="Amann R."/>
            <person name="Jetten M.S.M."/>
            <person name="Mascher T."/>
            <person name="Medema M.H."/>
            <person name="Devos D.P."/>
            <person name="Kaster A.-K."/>
            <person name="Ovreas L."/>
            <person name="Rohde M."/>
            <person name="Galperin M.Y."/>
            <person name="Jogler C."/>
        </authorList>
    </citation>
    <scope>NUCLEOTIDE SEQUENCE [LARGE SCALE GENOMIC DNA]</scope>
    <source>
        <strain evidence="7 8">CA12</strain>
    </source>
</reference>
<evidence type="ECO:0000256" key="2">
    <source>
        <dbReference type="ARBA" id="ARBA00009759"/>
    </source>
</evidence>
<keyword evidence="4 7" id="KW-0378">Hydrolase</keyword>
<dbReference type="InterPro" id="IPR051090">
    <property type="entry name" value="Inositol_monoP_superfamily"/>
</dbReference>
<evidence type="ECO:0000256" key="1">
    <source>
        <dbReference type="ARBA" id="ARBA00001946"/>
    </source>
</evidence>
<proteinExistence type="inferred from homology"/>
<keyword evidence="5 6" id="KW-0460">Magnesium</keyword>
<gene>
    <name evidence="7" type="primary">hisN</name>
    <name evidence="7" type="ORF">CA12_33740</name>
</gene>
<comment type="similarity">
    <text evidence="2">Belongs to the inositol monophosphatase superfamily.</text>
</comment>
<dbReference type="Gene3D" id="3.40.190.80">
    <property type="match status" value="1"/>
</dbReference>
<accession>A0A517PD05</accession>
<keyword evidence="3 6" id="KW-0479">Metal-binding</keyword>
<dbReference type="GO" id="GO:0004401">
    <property type="term" value="F:histidinol-phosphatase activity"/>
    <property type="evidence" value="ECO:0007669"/>
    <property type="project" value="UniProtKB-EC"/>
</dbReference>